<dbReference type="PANTHER" id="PTHR10569">
    <property type="entry name" value="GLYCOGEN DEBRANCHING ENZYME"/>
    <property type="match status" value="1"/>
</dbReference>
<proteinExistence type="predicted"/>
<dbReference type="Gene3D" id="3.20.20.80">
    <property type="entry name" value="Glycosidases"/>
    <property type="match status" value="1"/>
</dbReference>
<dbReference type="InterPro" id="IPR006047">
    <property type="entry name" value="GH13_cat_dom"/>
</dbReference>
<dbReference type="Proteomes" id="UP000003688">
    <property type="component" value="Unassembled WGS sequence"/>
</dbReference>
<dbReference type="InterPro" id="IPR032790">
    <property type="entry name" value="GDE_C"/>
</dbReference>
<dbReference type="SMART" id="SM00642">
    <property type="entry name" value="Aamy"/>
    <property type="match status" value="1"/>
</dbReference>
<evidence type="ECO:0000259" key="1">
    <source>
        <dbReference type="SMART" id="SM00642"/>
    </source>
</evidence>
<dbReference type="SUPFAM" id="SSF51445">
    <property type="entry name" value="(Trans)glycosidases"/>
    <property type="match status" value="1"/>
</dbReference>
<dbReference type="GO" id="GO:0004135">
    <property type="term" value="F:amylo-alpha-1,6-glucosidase activity"/>
    <property type="evidence" value="ECO:0007669"/>
    <property type="project" value="InterPro"/>
</dbReference>
<dbReference type="RefSeq" id="WP_007418518.1">
    <property type="nucleotide sequence ID" value="NZ_ABOX02000068.1"/>
</dbReference>
<protein>
    <submittedName>
        <fullName evidence="2">Amylo-alpha-16-glucosidase</fullName>
    </submittedName>
</protein>
<dbReference type="Pfam" id="PF12439">
    <property type="entry name" value="GDE_N"/>
    <property type="match status" value="1"/>
</dbReference>
<dbReference type="InterPro" id="IPR008928">
    <property type="entry name" value="6-hairpin_glycosidase_sf"/>
</dbReference>
<dbReference type="InterPro" id="IPR024742">
    <property type="entry name" value="Glycogen_debranch_N"/>
</dbReference>
<dbReference type="PANTHER" id="PTHR10569:SF2">
    <property type="entry name" value="GLYCOGEN DEBRANCHING ENZYME"/>
    <property type="match status" value="1"/>
</dbReference>
<dbReference type="OrthoDB" id="9761875at2"/>
<dbReference type="InterPro" id="IPR012341">
    <property type="entry name" value="6hp_glycosidase-like_sf"/>
</dbReference>
<name>B9XRT5_PEDPL</name>
<organism evidence="2 3">
    <name type="scientific">Pedosphaera parvula (strain Ellin514)</name>
    <dbReference type="NCBI Taxonomy" id="320771"/>
    <lineage>
        <taxon>Bacteria</taxon>
        <taxon>Pseudomonadati</taxon>
        <taxon>Verrucomicrobiota</taxon>
        <taxon>Pedosphaerae</taxon>
        <taxon>Pedosphaerales</taxon>
        <taxon>Pedosphaeraceae</taxon>
        <taxon>Pedosphaera</taxon>
    </lineage>
</organism>
<dbReference type="GO" id="GO:0004134">
    <property type="term" value="F:4-alpha-glucanotransferase activity"/>
    <property type="evidence" value="ECO:0007669"/>
    <property type="project" value="InterPro"/>
</dbReference>
<dbReference type="EMBL" id="ABOX02000068">
    <property type="protein sequence ID" value="EEF57446.1"/>
    <property type="molecule type" value="Genomic_DNA"/>
</dbReference>
<dbReference type="InterPro" id="IPR017853">
    <property type="entry name" value="GH"/>
</dbReference>
<comment type="caution">
    <text evidence="2">The sequence shown here is derived from an EMBL/GenBank/DDBJ whole genome shotgun (WGS) entry which is preliminary data.</text>
</comment>
<accession>B9XRT5</accession>
<feature type="domain" description="Glycosyl hydrolase family 13 catalytic" evidence="1">
    <location>
        <begin position="135"/>
        <end position="486"/>
    </location>
</feature>
<dbReference type="InterPro" id="IPR010401">
    <property type="entry name" value="AGL/Gdb1"/>
</dbReference>
<dbReference type="SUPFAM" id="SSF48208">
    <property type="entry name" value="Six-hairpin glycosidases"/>
    <property type="match status" value="1"/>
</dbReference>
<dbReference type="Gene3D" id="1.50.10.10">
    <property type="match status" value="1"/>
</dbReference>
<dbReference type="GO" id="GO:0005980">
    <property type="term" value="P:glycogen catabolic process"/>
    <property type="evidence" value="ECO:0007669"/>
    <property type="project" value="InterPro"/>
</dbReference>
<dbReference type="STRING" id="320771.Cflav_PD0557"/>
<evidence type="ECO:0000313" key="2">
    <source>
        <dbReference type="EMBL" id="EEF57446.1"/>
    </source>
</evidence>
<evidence type="ECO:0000313" key="3">
    <source>
        <dbReference type="Proteomes" id="UP000003688"/>
    </source>
</evidence>
<keyword evidence="3" id="KW-1185">Reference proteome</keyword>
<dbReference type="Pfam" id="PF06202">
    <property type="entry name" value="GDE_C"/>
    <property type="match status" value="2"/>
</dbReference>
<reference evidence="2 3" key="1">
    <citation type="journal article" date="2011" name="J. Bacteriol.">
        <title>Genome sequence of 'Pedosphaera parvula' Ellin514, an aerobic Verrucomicrobial isolate from pasture soil.</title>
        <authorList>
            <person name="Kant R."/>
            <person name="van Passel M.W."/>
            <person name="Sangwan P."/>
            <person name="Palva A."/>
            <person name="Lucas S."/>
            <person name="Copeland A."/>
            <person name="Lapidus A."/>
            <person name="Glavina Del Rio T."/>
            <person name="Dalin E."/>
            <person name="Tice H."/>
            <person name="Bruce D."/>
            <person name="Goodwin L."/>
            <person name="Pitluck S."/>
            <person name="Chertkov O."/>
            <person name="Larimer F.W."/>
            <person name="Land M.L."/>
            <person name="Hauser L."/>
            <person name="Brettin T.S."/>
            <person name="Detter J.C."/>
            <person name="Han S."/>
            <person name="de Vos W.M."/>
            <person name="Janssen P.H."/>
            <person name="Smidt H."/>
        </authorList>
    </citation>
    <scope>NUCLEOTIDE SEQUENCE [LARGE SCALE GENOMIC DNA]</scope>
    <source>
        <strain evidence="2 3">Ellin514</strain>
    </source>
</reference>
<gene>
    <name evidence="2" type="ORF">Cflav_PD0557</name>
</gene>
<sequence>MQNLIPTMLPAPGERLQRFVGDRIRFTLADFAAKPIPKGWQARLRTNLGRAELVCKEIIQAHTRKLPPAAASWHDIPMNPDGLGWSLELPLTEIGYFKAKAYLIDPKGWQLWPEGPDIGISVHPDACRSGNTIYCAFTRMFGENKTAIHTANPKLDEQLKELDNKGYAVIPPSGKFRDLIHQLPHIIDTLGCRILHLLPVNPTPTTFARFGRFGSPYAALDLTAIDPALVEFDQRTTGIDQFCELAYATHLKGARVFLDIVINHTGWGSRLQEENPEWFLRNEKGSFVSPGAWGTIWEDLVELEHSHVALWDSIAESLLIWCRRGVDGFRCDAGYKVPLPAWQYITARVRQQFPETVFLLEGLGGAWELTDQLLAEGGMQWAYSELFQNYSPLQIAAYLDHSFKQSERIGLLVHYSETHDNERLAKRGRTWSLLRNQLCALTSMSGGFGFTCGVEWLAPEKINVHSNRGMAWGSSDNIIPELAKLNSTLLNHPCFFDGAKLTRLSPVDSPVYVLRRDSEEGRDSVLILLNTDPDQPQSVAVDAQTVHQIGELRFELVDGPLPQTRHKDGKLEFTIGPGGCHCLSPHPKPQGLSGEDYRQARAQAAWALTAMGRMVPVQQIPAIPWPDLARLVDQNPSTFLAAISTSDGRQLQKNLDALLTSGAKVEARFPPVVVWRVIDKKRILPIPPGHWLLVQDTIPFRVALHLHGTNETRHLQSIPVRAGHIACFPPIAFTGDARLTLERYALEDRQLEAAVRYLAAEPSLDSNSTRPLTISNLPELREVATTAREVKSEARAHQSLEQPLVLLTNGIGGMARMCVDLGAVKSKYDCVLGANLHPRVPVDRHIFAKRLRVWVVADGFISPLNLGNLLSFEPGPPAVWHFLANAGDGRTVEIQLTANMIQGCNTTVLHFDRPTLNLSKGKHLPDNCDVRLTVRLDIEDRNFHSETKRNDGADYHFSSNTRPTVEQIGFAFTPTIDRQLRVFADHGTYHHQPEWSENIPHPVEQSRGQVGSGDAFSPGWFELPLAHGNSVAMVVTADNVNPDAEQVSNTKVIGTTRKRIKSAATPKIFPENDLFGRQLVRAARQFVVRRDDSFTIIAGYPWFLDWGRDSLICARGLLAAGMVDEVKHLLITFGRFVNNGTLPNTIHGNDASNRDTSDAPLWYGVVCAEAAEILGDGLYALKVDQEDNTIHDVLTDIAMGYVAGTPNGIRMDPYSSLIWSPSHFTWMDTNYPAGTPREGYPVEIQVLWIRLLSLLKHTDGPAERKRWRELAEQARISFQKYFWLEDRGYFADLLVAGKNIPASDALVDNALRSNCLLAISLGLVTGEPARRCVDAALHHLVVPGALRTLAPMPVAPPLPIHGCNGQLLNNPNEPYYGHYEGDEDTRRKAAYHNGTAWTWTFPIFCEALARAWNNSPEALAVAKAYLGSMDRLIMEGCIGQIPEIVDGDAPHIQRGCDAQAWGVTEALRVWKFLHHPKDFVIV</sequence>